<gene>
    <name evidence="1" type="ORF">Poly51_26300</name>
</gene>
<dbReference type="Proteomes" id="UP000318288">
    <property type="component" value="Unassembled WGS sequence"/>
</dbReference>
<comment type="caution">
    <text evidence="1">The sequence shown here is derived from an EMBL/GenBank/DDBJ whole genome shotgun (WGS) entry which is preliminary data.</text>
</comment>
<protein>
    <submittedName>
        <fullName evidence="1">Uncharacterized protein</fullName>
    </submittedName>
</protein>
<name>A0A5C6F4P7_9BACT</name>
<accession>A0A5C6F4P7</accession>
<dbReference type="RefSeq" id="WP_146457986.1">
    <property type="nucleotide sequence ID" value="NZ_SJPW01000003.1"/>
</dbReference>
<dbReference type="OrthoDB" id="289738at2"/>
<dbReference type="AlphaFoldDB" id="A0A5C6F4P7"/>
<evidence type="ECO:0000313" key="2">
    <source>
        <dbReference type="Proteomes" id="UP000318288"/>
    </source>
</evidence>
<keyword evidence="2" id="KW-1185">Reference proteome</keyword>
<dbReference type="EMBL" id="SJPW01000003">
    <property type="protein sequence ID" value="TWU56713.1"/>
    <property type="molecule type" value="Genomic_DNA"/>
</dbReference>
<organism evidence="1 2">
    <name type="scientific">Rubripirellula tenax</name>
    <dbReference type="NCBI Taxonomy" id="2528015"/>
    <lineage>
        <taxon>Bacteria</taxon>
        <taxon>Pseudomonadati</taxon>
        <taxon>Planctomycetota</taxon>
        <taxon>Planctomycetia</taxon>
        <taxon>Pirellulales</taxon>
        <taxon>Pirellulaceae</taxon>
        <taxon>Rubripirellula</taxon>
    </lineage>
</organism>
<sequence length="246" mass="26660">MFCVHCGADGAARFCAACGKNQTDLAGPFDTPEVVDLDVALTHSIETSDAIVDAILVDDASDWTKSIQYQTVLNHPVARNRITASAKKSQPGVTGEDLLEVFDAVSPIGFSLAKFTKAILPIYDKLGIKTDRQAQSIFDAVPGRLMLATLCTIASKALVIDQVHQGPDQCSLSAELPSGLITNRGRIHILIEVCEGYSRITLNTTISGQLYDWGKSTRLMTDMLAEIHSDLTDQLSGHSPRYRRIA</sequence>
<reference evidence="1 2" key="1">
    <citation type="submission" date="2019-02" db="EMBL/GenBank/DDBJ databases">
        <title>Deep-cultivation of Planctomycetes and their phenomic and genomic characterization uncovers novel biology.</title>
        <authorList>
            <person name="Wiegand S."/>
            <person name="Jogler M."/>
            <person name="Boedeker C."/>
            <person name="Pinto D."/>
            <person name="Vollmers J."/>
            <person name="Rivas-Marin E."/>
            <person name="Kohn T."/>
            <person name="Peeters S.H."/>
            <person name="Heuer A."/>
            <person name="Rast P."/>
            <person name="Oberbeckmann S."/>
            <person name="Bunk B."/>
            <person name="Jeske O."/>
            <person name="Meyerdierks A."/>
            <person name="Storesund J.E."/>
            <person name="Kallscheuer N."/>
            <person name="Luecker S."/>
            <person name="Lage O.M."/>
            <person name="Pohl T."/>
            <person name="Merkel B.J."/>
            <person name="Hornburger P."/>
            <person name="Mueller R.-W."/>
            <person name="Bruemmer F."/>
            <person name="Labrenz M."/>
            <person name="Spormann A.M."/>
            <person name="Op Den Camp H."/>
            <person name="Overmann J."/>
            <person name="Amann R."/>
            <person name="Jetten M.S.M."/>
            <person name="Mascher T."/>
            <person name="Medema M.H."/>
            <person name="Devos D.P."/>
            <person name="Kaster A.-K."/>
            <person name="Ovreas L."/>
            <person name="Rohde M."/>
            <person name="Galperin M.Y."/>
            <person name="Jogler C."/>
        </authorList>
    </citation>
    <scope>NUCLEOTIDE SEQUENCE [LARGE SCALE GENOMIC DNA]</scope>
    <source>
        <strain evidence="1 2">Poly51</strain>
    </source>
</reference>
<evidence type="ECO:0000313" key="1">
    <source>
        <dbReference type="EMBL" id="TWU56713.1"/>
    </source>
</evidence>
<proteinExistence type="predicted"/>